<evidence type="ECO:0000313" key="1">
    <source>
        <dbReference type="EMBL" id="CAF0850981.1"/>
    </source>
</evidence>
<dbReference type="EMBL" id="CAJOBB010007732">
    <property type="protein sequence ID" value="CAF4193130.1"/>
    <property type="molecule type" value="Genomic_DNA"/>
</dbReference>
<organism evidence="1 3">
    <name type="scientific">Adineta steineri</name>
    <dbReference type="NCBI Taxonomy" id="433720"/>
    <lineage>
        <taxon>Eukaryota</taxon>
        <taxon>Metazoa</taxon>
        <taxon>Spiralia</taxon>
        <taxon>Gnathifera</taxon>
        <taxon>Rotifera</taxon>
        <taxon>Eurotatoria</taxon>
        <taxon>Bdelloidea</taxon>
        <taxon>Adinetida</taxon>
        <taxon>Adinetidae</taxon>
        <taxon>Adineta</taxon>
    </lineage>
</organism>
<proteinExistence type="predicted"/>
<evidence type="ECO:0000313" key="3">
    <source>
        <dbReference type="Proteomes" id="UP000663860"/>
    </source>
</evidence>
<sequence length="136" mass="15560">MDVAKGDNSDMFFINATRQLVRVQDGKHAQWVLFRHGSLFIQTMPNNQEIPTDELINKAKESLSKVIIAPGTVFGDATIYNFDYENKKNYFICLYEFPGVILIHPSKQVTQGILAMHCGQTNVLNNKKNPIIMFFY</sequence>
<comment type="caution">
    <text evidence="1">The sequence shown here is derived from an EMBL/GenBank/DDBJ whole genome shotgun (WGS) entry which is preliminary data.</text>
</comment>
<dbReference type="Proteomes" id="UP000663860">
    <property type="component" value="Unassembled WGS sequence"/>
</dbReference>
<dbReference type="EMBL" id="CAJNOE010000067">
    <property type="protein sequence ID" value="CAF0850981.1"/>
    <property type="molecule type" value="Genomic_DNA"/>
</dbReference>
<name>A0A813WGM7_9BILA</name>
<dbReference type="AlphaFoldDB" id="A0A813WGM7"/>
<evidence type="ECO:0000313" key="2">
    <source>
        <dbReference type="EMBL" id="CAF4193130.1"/>
    </source>
</evidence>
<reference evidence="1" key="1">
    <citation type="submission" date="2021-02" db="EMBL/GenBank/DDBJ databases">
        <authorList>
            <person name="Nowell W R."/>
        </authorList>
    </citation>
    <scope>NUCLEOTIDE SEQUENCE</scope>
</reference>
<accession>A0A813WGM7</accession>
<dbReference type="Proteomes" id="UP000663868">
    <property type="component" value="Unassembled WGS sequence"/>
</dbReference>
<gene>
    <name evidence="1" type="ORF">IZO911_LOCUS9593</name>
    <name evidence="2" type="ORF">KXQ929_LOCUS39643</name>
</gene>
<protein>
    <submittedName>
        <fullName evidence="1">Uncharacterized protein</fullName>
    </submittedName>
</protein>